<evidence type="ECO:0000256" key="5">
    <source>
        <dbReference type="ARBA" id="ARBA00022553"/>
    </source>
</evidence>
<dbReference type="Gene3D" id="1.10.510.10">
    <property type="entry name" value="Transferase(Phosphotransferase) domain 1"/>
    <property type="match status" value="1"/>
</dbReference>
<name>A0AAV7HTH1_COTGL</name>
<dbReference type="PROSITE" id="PS51285">
    <property type="entry name" value="AGC_KINASE_CTER"/>
    <property type="match status" value="1"/>
</dbReference>
<feature type="domain" description="AGC-kinase C-terminal" evidence="16">
    <location>
        <begin position="467"/>
        <end position="544"/>
    </location>
</feature>
<dbReference type="FunFam" id="3.30.200.20:FF:001053">
    <property type="entry name" value="Non-specific serine/threonine protein kinase"/>
    <property type="match status" value="1"/>
</dbReference>
<evidence type="ECO:0000256" key="8">
    <source>
        <dbReference type="ARBA" id="ARBA00022777"/>
    </source>
</evidence>
<dbReference type="CDD" id="cd05571">
    <property type="entry name" value="STKc_PKB"/>
    <property type="match status" value="1"/>
</dbReference>
<keyword evidence="8 17" id="KW-0418">Kinase</keyword>
<evidence type="ECO:0000256" key="10">
    <source>
        <dbReference type="ARBA" id="ARBA00047899"/>
    </source>
</evidence>
<comment type="catalytic activity">
    <reaction evidence="11">
        <text>L-seryl-[protein] + ATP = O-phospho-L-seryl-[protein] + ADP + H(+)</text>
        <dbReference type="Rhea" id="RHEA:17989"/>
        <dbReference type="Rhea" id="RHEA-COMP:9863"/>
        <dbReference type="Rhea" id="RHEA-COMP:11604"/>
        <dbReference type="ChEBI" id="CHEBI:15378"/>
        <dbReference type="ChEBI" id="CHEBI:29999"/>
        <dbReference type="ChEBI" id="CHEBI:30616"/>
        <dbReference type="ChEBI" id="CHEBI:83421"/>
        <dbReference type="ChEBI" id="CHEBI:456216"/>
        <dbReference type="EC" id="2.7.11.1"/>
    </reaction>
</comment>
<evidence type="ECO:0000256" key="13">
    <source>
        <dbReference type="SAM" id="MobiDB-lite"/>
    </source>
</evidence>
<dbReference type="EMBL" id="JAHXZJ010002982">
    <property type="protein sequence ID" value="KAH0534399.1"/>
    <property type="molecule type" value="Genomic_DNA"/>
</dbReference>
<evidence type="ECO:0000313" key="18">
    <source>
        <dbReference type="Proteomes" id="UP000826195"/>
    </source>
</evidence>
<evidence type="ECO:0000259" key="14">
    <source>
        <dbReference type="PROSITE" id="PS50003"/>
    </source>
</evidence>
<evidence type="ECO:0000256" key="7">
    <source>
        <dbReference type="ARBA" id="ARBA00022741"/>
    </source>
</evidence>
<dbReference type="InterPro" id="IPR008271">
    <property type="entry name" value="Ser/Thr_kinase_AS"/>
</dbReference>
<evidence type="ECO:0000259" key="15">
    <source>
        <dbReference type="PROSITE" id="PS50011"/>
    </source>
</evidence>
<dbReference type="Proteomes" id="UP000826195">
    <property type="component" value="Unassembled WGS sequence"/>
</dbReference>
<dbReference type="FunFam" id="2.30.29.30:FF:000404">
    <property type="entry name" value="Non-specific serine/threonine protein kinase"/>
    <property type="match status" value="1"/>
</dbReference>
<dbReference type="SMART" id="SM00233">
    <property type="entry name" value="PH"/>
    <property type="match status" value="1"/>
</dbReference>
<evidence type="ECO:0000256" key="9">
    <source>
        <dbReference type="ARBA" id="ARBA00022840"/>
    </source>
</evidence>
<dbReference type="PROSITE" id="PS50011">
    <property type="entry name" value="PROTEIN_KINASE_DOM"/>
    <property type="match status" value="1"/>
</dbReference>
<dbReference type="AlphaFoldDB" id="A0AAV7HTH1"/>
<dbReference type="InterPro" id="IPR039026">
    <property type="entry name" value="PH_PKB"/>
</dbReference>
<feature type="domain" description="Protein kinase" evidence="15">
    <location>
        <begin position="209"/>
        <end position="466"/>
    </location>
</feature>
<evidence type="ECO:0000256" key="12">
    <source>
        <dbReference type="PROSITE-ProRule" id="PRU10141"/>
    </source>
</evidence>
<dbReference type="InterPro" id="IPR017441">
    <property type="entry name" value="Protein_kinase_ATP_BS"/>
</dbReference>
<feature type="region of interest" description="Disordered" evidence="13">
    <location>
        <begin position="129"/>
        <end position="178"/>
    </location>
</feature>
<dbReference type="Pfam" id="PF00433">
    <property type="entry name" value="Pkinase_C"/>
    <property type="match status" value="1"/>
</dbReference>
<dbReference type="InterPro" id="IPR000719">
    <property type="entry name" value="Prot_kinase_dom"/>
</dbReference>
<dbReference type="InterPro" id="IPR000961">
    <property type="entry name" value="AGC-kinase_C"/>
</dbReference>
<evidence type="ECO:0000256" key="2">
    <source>
        <dbReference type="ARBA" id="ARBA00012513"/>
    </source>
</evidence>
<evidence type="ECO:0000256" key="1">
    <source>
        <dbReference type="ARBA" id="ARBA00006935"/>
    </source>
</evidence>
<keyword evidence="7 12" id="KW-0547">Nucleotide-binding</keyword>
<dbReference type="CDD" id="cd01241">
    <property type="entry name" value="PH_PKB"/>
    <property type="match status" value="1"/>
</dbReference>
<dbReference type="SMART" id="SM00133">
    <property type="entry name" value="S_TK_X"/>
    <property type="match status" value="1"/>
</dbReference>
<dbReference type="FunFam" id="1.10.510.10:FF:000033">
    <property type="entry name" value="Non-specific serine/threonine protein kinase"/>
    <property type="match status" value="1"/>
</dbReference>
<dbReference type="SMART" id="SM00220">
    <property type="entry name" value="S_TKc"/>
    <property type="match status" value="1"/>
</dbReference>
<dbReference type="GO" id="GO:0005524">
    <property type="term" value="F:ATP binding"/>
    <property type="evidence" value="ECO:0007669"/>
    <property type="project" value="UniProtKB-UniRule"/>
</dbReference>
<keyword evidence="6" id="KW-0808">Transferase</keyword>
<feature type="domain" description="PH" evidence="14">
    <location>
        <begin position="17"/>
        <end position="121"/>
    </location>
</feature>
<protein>
    <recommendedName>
        <fullName evidence="2">non-specific serine/threonine protein kinase</fullName>
        <ecNumber evidence="2">2.7.11.1</ecNumber>
    </recommendedName>
</protein>
<dbReference type="GO" id="GO:0008582">
    <property type="term" value="P:regulation of synaptic assembly at neuromuscular junction"/>
    <property type="evidence" value="ECO:0007669"/>
    <property type="project" value="UniProtKB-ARBA"/>
</dbReference>
<dbReference type="SUPFAM" id="SSF56112">
    <property type="entry name" value="Protein kinase-like (PK-like)"/>
    <property type="match status" value="1"/>
</dbReference>
<dbReference type="Gene3D" id="2.30.29.30">
    <property type="entry name" value="Pleckstrin-homology domain (PH domain)/Phosphotyrosine-binding domain (PTB)"/>
    <property type="match status" value="1"/>
</dbReference>
<dbReference type="EC" id="2.7.11.1" evidence="2"/>
<dbReference type="PROSITE" id="PS00108">
    <property type="entry name" value="PROTEIN_KINASE_ST"/>
    <property type="match status" value="1"/>
</dbReference>
<dbReference type="Pfam" id="PF00169">
    <property type="entry name" value="PH"/>
    <property type="match status" value="1"/>
</dbReference>
<dbReference type="Gene3D" id="3.30.200.20">
    <property type="entry name" value="Phosphorylase Kinase, domain 1"/>
    <property type="match status" value="1"/>
</dbReference>
<keyword evidence="5" id="KW-0597">Phosphoprotein</keyword>
<dbReference type="PROSITE" id="PS00107">
    <property type="entry name" value="PROTEIN_KINASE_ATP"/>
    <property type="match status" value="1"/>
</dbReference>
<evidence type="ECO:0000256" key="3">
    <source>
        <dbReference type="ARBA" id="ARBA00022473"/>
    </source>
</evidence>
<feature type="binding site" evidence="12">
    <location>
        <position position="248"/>
    </location>
    <ligand>
        <name>ATP</name>
        <dbReference type="ChEBI" id="CHEBI:30616"/>
    </ligand>
</feature>
<evidence type="ECO:0000313" key="17">
    <source>
        <dbReference type="EMBL" id="KAH0534399.1"/>
    </source>
</evidence>
<dbReference type="Pfam" id="PF00069">
    <property type="entry name" value="Pkinase"/>
    <property type="match status" value="1"/>
</dbReference>
<reference evidence="17 18" key="1">
    <citation type="journal article" date="2021" name="J. Hered.">
        <title>A chromosome-level genome assembly of the parasitoid wasp, Cotesia glomerata (Hymenoptera: Braconidae).</title>
        <authorList>
            <person name="Pinto B.J."/>
            <person name="Weis J.J."/>
            <person name="Gamble T."/>
            <person name="Ode P.J."/>
            <person name="Paul R."/>
            <person name="Zaspel J.M."/>
        </authorList>
    </citation>
    <scope>NUCLEOTIDE SEQUENCE [LARGE SCALE GENOMIC DNA]</scope>
    <source>
        <strain evidence="17">CgM1</strain>
    </source>
</reference>
<keyword evidence="4" id="KW-0723">Serine/threonine-protein kinase</keyword>
<dbReference type="InterPro" id="IPR011993">
    <property type="entry name" value="PH-like_dom_sf"/>
</dbReference>
<evidence type="ECO:0000256" key="4">
    <source>
        <dbReference type="ARBA" id="ARBA00022527"/>
    </source>
</evidence>
<dbReference type="InterPro" id="IPR001849">
    <property type="entry name" value="PH_domain"/>
</dbReference>
<evidence type="ECO:0000256" key="6">
    <source>
        <dbReference type="ARBA" id="ARBA00022679"/>
    </source>
</evidence>
<evidence type="ECO:0000256" key="11">
    <source>
        <dbReference type="ARBA" id="ARBA00048679"/>
    </source>
</evidence>
<accession>A0AAV7HTH1</accession>
<dbReference type="InterPro" id="IPR017892">
    <property type="entry name" value="Pkinase_C"/>
</dbReference>
<dbReference type="PROSITE" id="PS50003">
    <property type="entry name" value="PH_DOMAIN"/>
    <property type="match status" value="1"/>
</dbReference>
<keyword evidence="18" id="KW-1185">Reference proteome</keyword>
<feature type="compositionally biased region" description="Low complexity" evidence="13">
    <location>
        <begin position="129"/>
        <end position="175"/>
    </location>
</feature>
<dbReference type="GO" id="GO:0004674">
    <property type="term" value="F:protein serine/threonine kinase activity"/>
    <property type="evidence" value="ECO:0007669"/>
    <property type="project" value="UniProtKB-KW"/>
</dbReference>
<comment type="catalytic activity">
    <reaction evidence="10">
        <text>L-threonyl-[protein] + ATP = O-phospho-L-threonyl-[protein] + ADP + H(+)</text>
        <dbReference type="Rhea" id="RHEA:46608"/>
        <dbReference type="Rhea" id="RHEA-COMP:11060"/>
        <dbReference type="Rhea" id="RHEA-COMP:11605"/>
        <dbReference type="ChEBI" id="CHEBI:15378"/>
        <dbReference type="ChEBI" id="CHEBI:30013"/>
        <dbReference type="ChEBI" id="CHEBI:30616"/>
        <dbReference type="ChEBI" id="CHEBI:61977"/>
        <dbReference type="ChEBI" id="CHEBI:456216"/>
        <dbReference type="EC" id="2.7.11.1"/>
    </reaction>
</comment>
<dbReference type="SUPFAM" id="SSF50729">
    <property type="entry name" value="PH domain-like"/>
    <property type="match status" value="1"/>
</dbReference>
<comment type="caution">
    <text evidence="17">The sequence shown here is derived from an EMBL/GenBank/DDBJ whole genome shotgun (WGS) entry which is preliminary data.</text>
</comment>
<keyword evidence="3" id="KW-0217">Developmental protein</keyword>
<dbReference type="PANTHER" id="PTHR24351">
    <property type="entry name" value="RIBOSOMAL PROTEIN S6 KINASE"/>
    <property type="match status" value="1"/>
</dbReference>
<keyword evidence="9 12" id="KW-0067">ATP-binding</keyword>
<dbReference type="GO" id="GO:0008286">
    <property type="term" value="P:insulin receptor signaling pathway"/>
    <property type="evidence" value="ECO:0007669"/>
    <property type="project" value="UniProtKB-ARBA"/>
</dbReference>
<evidence type="ECO:0000259" key="16">
    <source>
        <dbReference type="PROSITE" id="PS51285"/>
    </source>
</evidence>
<gene>
    <name evidence="17" type="primary">AKT1</name>
    <name evidence="17" type="ORF">KQX54_003614</name>
</gene>
<sequence>MSIVASGQQQQQQQQQQVVKEGWLQKRGEHIKNWRSRYFVLRDDGTLVGFKSKPDQQMAASAQPLNNFTVRGCQIMSIDRPKPYTFVIRGLQWTTVIERTFHVETEQEREDWVAAIRYVADRLANEEQIQQHSQSEQQLQQLQQMQISSSSEDVDMESASSSNNGRSESTNSTGNDSLPSIDELSAKFSVQGTSSSRNSGKKKVTLENFEFLKVLGKGTFGKVILCREKATGHLYAIKILRKEVIIRKDEVAHTLTESRVLRTTNHPFLISLKYSFQTADRLCFVMEYVNGGELFCHLSQSRTFSEDRTRFYGAEIISALSYLHSNGIIYRDLKLENLLLDKDGHIKIADFGLCKEDITYGRTTKTFCGTPEYLAPEVLEDNDYGRAVDWWGVGVVMYEMMLGRLPFYNHDHEKLFTLILLEEVKFPRFVSNEARDLLSGLLIKDPGRRLGGGPNDAKDIMSHAFFSSIDWSDLVQKKIPPPFKPQVSSDTDTRYFDSQFTGASVELTPPDQGPGSAGLNSIAEEQEHFPQFSYQDSHSAATSISVSINH</sequence>
<comment type="similarity">
    <text evidence="1">Belongs to the protein kinase superfamily. AGC Ser/Thr protein kinase family. RAC subfamily.</text>
</comment>
<dbReference type="InterPro" id="IPR011009">
    <property type="entry name" value="Kinase-like_dom_sf"/>
</dbReference>
<proteinExistence type="inferred from homology"/>
<organism evidence="17 18">
    <name type="scientific">Cotesia glomerata</name>
    <name type="common">Lepidopteran parasitic wasp</name>
    <name type="synonym">Apanteles glomeratus</name>
    <dbReference type="NCBI Taxonomy" id="32391"/>
    <lineage>
        <taxon>Eukaryota</taxon>
        <taxon>Metazoa</taxon>
        <taxon>Ecdysozoa</taxon>
        <taxon>Arthropoda</taxon>
        <taxon>Hexapoda</taxon>
        <taxon>Insecta</taxon>
        <taxon>Pterygota</taxon>
        <taxon>Neoptera</taxon>
        <taxon>Endopterygota</taxon>
        <taxon>Hymenoptera</taxon>
        <taxon>Apocrita</taxon>
        <taxon>Ichneumonoidea</taxon>
        <taxon>Braconidae</taxon>
        <taxon>Microgastrinae</taxon>
        <taxon>Cotesia</taxon>
    </lineage>
</organism>